<dbReference type="InterPro" id="IPR036291">
    <property type="entry name" value="NAD(P)-bd_dom_sf"/>
</dbReference>
<evidence type="ECO:0000259" key="5">
    <source>
        <dbReference type="Pfam" id="PF01370"/>
    </source>
</evidence>
<keyword evidence="3" id="KW-0520">NAD</keyword>
<organism evidence="6 7">
    <name type="scientific">Candidatus Microbacterium stercoravium</name>
    <dbReference type="NCBI Taxonomy" id="2838697"/>
    <lineage>
        <taxon>Bacteria</taxon>
        <taxon>Bacillati</taxon>
        <taxon>Actinomycetota</taxon>
        <taxon>Actinomycetes</taxon>
        <taxon>Micrococcales</taxon>
        <taxon>Microbacteriaceae</taxon>
        <taxon>Microbacterium</taxon>
    </lineage>
</organism>
<comment type="caution">
    <text evidence="6">The sequence shown here is derived from an EMBL/GenBank/DDBJ whole genome shotgun (WGS) entry which is preliminary data.</text>
</comment>
<evidence type="ECO:0000313" key="6">
    <source>
        <dbReference type="EMBL" id="HJA03353.1"/>
    </source>
</evidence>
<dbReference type="GO" id="GO:0016491">
    <property type="term" value="F:oxidoreductase activity"/>
    <property type="evidence" value="ECO:0007669"/>
    <property type="project" value="UniProtKB-KW"/>
</dbReference>
<comment type="similarity">
    <text evidence="1">Belongs to the NAD(P)-dependent epimerase/dehydratase family.</text>
</comment>
<evidence type="ECO:0000256" key="2">
    <source>
        <dbReference type="ARBA" id="ARBA00023002"/>
    </source>
</evidence>
<reference evidence="6" key="1">
    <citation type="journal article" date="2021" name="PeerJ">
        <title>Extensive microbial diversity within the chicken gut microbiome revealed by metagenomics and culture.</title>
        <authorList>
            <person name="Gilroy R."/>
            <person name="Ravi A."/>
            <person name="Getino M."/>
            <person name="Pursley I."/>
            <person name="Horton D.L."/>
            <person name="Alikhan N.F."/>
            <person name="Baker D."/>
            <person name="Gharbi K."/>
            <person name="Hall N."/>
            <person name="Watson M."/>
            <person name="Adriaenssens E.M."/>
            <person name="Foster-Nyarko E."/>
            <person name="Jarju S."/>
            <person name="Secka A."/>
            <person name="Antonio M."/>
            <person name="Oren A."/>
            <person name="Chaudhuri R.R."/>
            <person name="La Ragione R."/>
            <person name="Hildebrand F."/>
            <person name="Pallen M.J."/>
        </authorList>
    </citation>
    <scope>NUCLEOTIDE SEQUENCE</scope>
    <source>
        <strain evidence="6">ChiHjej8B7-3636</strain>
    </source>
</reference>
<evidence type="ECO:0000256" key="1">
    <source>
        <dbReference type="ARBA" id="ARBA00007637"/>
    </source>
</evidence>
<dbReference type="InterPro" id="IPR001509">
    <property type="entry name" value="Epimerase_deHydtase"/>
</dbReference>
<protein>
    <submittedName>
        <fullName evidence="6">NAD(P)-dependent oxidoreductase</fullName>
    </submittedName>
</protein>
<name>A0A9D2H2J4_9MICO</name>
<evidence type="ECO:0000256" key="3">
    <source>
        <dbReference type="ARBA" id="ARBA00023027"/>
    </source>
</evidence>
<keyword evidence="2" id="KW-0560">Oxidoreductase</keyword>
<reference evidence="6" key="2">
    <citation type="submission" date="2021-04" db="EMBL/GenBank/DDBJ databases">
        <authorList>
            <person name="Gilroy R."/>
        </authorList>
    </citation>
    <scope>NUCLEOTIDE SEQUENCE</scope>
    <source>
        <strain evidence="6">ChiHjej8B7-3636</strain>
    </source>
</reference>
<dbReference type="AlphaFoldDB" id="A0A9D2H2J4"/>
<dbReference type="Gene3D" id="3.40.50.720">
    <property type="entry name" value="NAD(P)-binding Rossmann-like Domain"/>
    <property type="match status" value="1"/>
</dbReference>
<feature type="region of interest" description="Disordered" evidence="4">
    <location>
        <begin position="246"/>
        <end position="270"/>
    </location>
</feature>
<dbReference type="EMBL" id="DXAM01000010">
    <property type="protein sequence ID" value="HJA03353.1"/>
    <property type="molecule type" value="Genomic_DNA"/>
</dbReference>
<dbReference type="Proteomes" id="UP000824220">
    <property type="component" value="Unassembled WGS sequence"/>
</dbReference>
<evidence type="ECO:0000313" key="7">
    <source>
        <dbReference type="Proteomes" id="UP000824220"/>
    </source>
</evidence>
<sequence length="270" mass="29385">MTRTVLITGGAGGIGSMLTDRAPRDGWRYVILDRAVGSVPAREDLRTVVGSITDRGAVREAMRGVTDVIHLAAIGQENLFERIVEVNIEGTRVVLEEARDAGVGRFVFASSHHAVGFARQDDAPGGGLPDDAEPRPDTYYGWSKASGEAMVRLFCERFGMIGVAWRIGHCFERPHARERLPVWLSPADARRFVDAALENDLDRFTYVWGVSANTRGWLSGEGVRRIGCVPQDDSEQYAHLFAAGEPDPASPLGGDVTTTPLGEPWIAPTE</sequence>
<dbReference type="SUPFAM" id="SSF51735">
    <property type="entry name" value="NAD(P)-binding Rossmann-fold domains"/>
    <property type="match status" value="1"/>
</dbReference>
<proteinExistence type="inferred from homology"/>
<gene>
    <name evidence="6" type="ORF">H9800_00625</name>
</gene>
<dbReference type="PANTHER" id="PTHR43103:SF5">
    <property type="entry name" value="4-EPIMERASE, PUTATIVE (AFU_ORTHOLOGUE AFUA_7G00360)-RELATED"/>
    <property type="match status" value="1"/>
</dbReference>
<feature type="domain" description="NAD-dependent epimerase/dehydratase" evidence="5">
    <location>
        <begin position="5"/>
        <end position="171"/>
    </location>
</feature>
<dbReference type="PANTHER" id="PTHR43103">
    <property type="entry name" value="NUCLEOSIDE-DIPHOSPHATE-SUGAR EPIMERASE"/>
    <property type="match status" value="1"/>
</dbReference>
<dbReference type="Pfam" id="PF01370">
    <property type="entry name" value="Epimerase"/>
    <property type="match status" value="1"/>
</dbReference>
<evidence type="ECO:0000256" key="4">
    <source>
        <dbReference type="SAM" id="MobiDB-lite"/>
    </source>
</evidence>
<accession>A0A9D2H2J4</accession>